<dbReference type="EMBL" id="CAFBOZ010000027">
    <property type="protein sequence ID" value="CAB4995016.1"/>
    <property type="molecule type" value="Genomic_DNA"/>
</dbReference>
<accession>A0A6J7NPH8</accession>
<name>A0A6J7NPH8_9ZZZZ</name>
<sequence>MVLEVAYVTVLPGHEVEFEAALAEAATTLLPQAAGFGGFTAHGWCVERQSVFLFTITWRSIDDHLVGFRNSELFVQWRALIGHHFDGPPVVEHFARTD</sequence>
<feature type="domain" description="ABM" evidence="1">
    <location>
        <begin position="1"/>
        <end position="79"/>
    </location>
</feature>
<reference evidence="2" key="1">
    <citation type="submission" date="2020-05" db="EMBL/GenBank/DDBJ databases">
        <authorList>
            <person name="Chiriac C."/>
            <person name="Salcher M."/>
            <person name="Ghai R."/>
            <person name="Kavagutti S V."/>
        </authorList>
    </citation>
    <scope>NUCLEOTIDE SEQUENCE</scope>
</reference>
<dbReference type="AlphaFoldDB" id="A0A6J7NPH8"/>
<dbReference type="Pfam" id="PF03992">
    <property type="entry name" value="ABM"/>
    <property type="match status" value="1"/>
</dbReference>
<protein>
    <submittedName>
        <fullName evidence="2">Unannotated protein</fullName>
    </submittedName>
</protein>
<evidence type="ECO:0000313" key="2">
    <source>
        <dbReference type="EMBL" id="CAB4995016.1"/>
    </source>
</evidence>
<dbReference type="InterPro" id="IPR007138">
    <property type="entry name" value="ABM_dom"/>
</dbReference>
<gene>
    <name evidence="2" type="ORF">UFOPK3992_00297</name>
</gene>
<dbReference type="InterPro" id="IPR011008">
    <property type="entry name" value="Dimeric_a/b-barrel"/>
</dbReference>
<proteinExistence type="predicted"/>
<dbReference type="Gene3D" id="3.30.70.100">
    <property type="match status" value="1"/>
</dbReference>
<organism evidence="2">
    <name type="scientific">freshwater metagenome</name>
    <dbReference type="NCBI Taxonomy" id="449393"/>
    <lineage>
        <taxon>unclassified sequences</taxon>
        <taxon>metagenomes</taxon>
        <taxon>ecological metagenomes</taxon>
    </lineage>
</organism>
<dbReference type="SUPFAM" id="SSF54909">
    <property type="entry name" value="Dimeric alpha+beta barrel"/>
    <property type="match status" value="1"/>
</dbReference>
<evidence type="ECO:0000259" key="1">
    <source>
        <dbReference type="Pfam" id="PF03992"/>
    </source>
</evidence>